<reference evidence="1" key="1">
    <citation type="submission" date="2023-07" db="EMBL/GenBank/DDBJ databases">
        <title>draft genome sequence of fig (Ficus carica).</title>
        <authorList>
            <person name="Takahashi T."/>
            <person name="Nishimura K."/>
        </authorList>
    </citation>
    <scope>NUCLEOTIDE SEQUENCE</scope>
</reference>
<comment type="caution">
    <text evidence="1">The sequence shown here is derived from an EMBL/GenBank/DDBJ whole genome shotgun (WGS) entry which is preliminary data.</text>
</comment>
<keyword evidence="2" id="KW-1185">Reference proteome</keyword>
<name>A0AA88DMF2_FICCA</name>
<gene>
    <name evidence="1" type="ORF">TIFTF001_027128</name>
</gene>
<accession>A0AA88DMF2</accession>
<organism evidence="1 2">
    <name type="scientific">Ficus carica</name>
    <name type="common">Common fig</name>
    <dbReference type="NCBI Taxonomy" id="3494"/>
    <lineage>
        <taxon>Eukaryota</taxon>
        <taxon>Viridiplantae</taxon>
        <taxon>Streptophyta</taxon>
        <taxon>Embryophyta</taxon>
        <taxon>Tracheophyta</taxon>
        <taxon>Spermatophyta</taxon>
        <taxon>Magnoliopsida</taxon>
        <taxon>eudicotyledons</taxon>
        <taxon>Gunneridae</taxon>
        <taxon>Pentapetalae</taxon>
        <taxon>rosids</taxon>
        <taxon>fabids</taxon>
        <taxon>Rosales</taxon>
        <taxon>Moraceae</taxon>
        <taxon>Ficeae</taxon>
        <taxon>Ficus</taxon>
    </lineage>
</organism>
<proteinExistence type="predicted"/>
<evidence type="ECO:0000313" key="2">
    <source>
        <dbReference type="Proteomes" id="UP001187192"/>
    </source>
</evidence>
<protein>
    <submittedName>
        <fullName evidence="1">Uncharacterized protein</fullName>
    </submittedName>
</protein>
<sequence length="122" mass="13482">MGSHFKVFFLPIPALLHQLRAKFGLVETEILSAQINSELPTIFHLVSVSLSLALASFFVCKFAGSRFPLTAQVLEPVGIYAVCGDRVHHGRHNPISVLAQSNHLGYLPHFLGPRFPLQLLLL</sequence>
<dbReference type="EMBL" id="BTGU01000074">
    <property type="protein sequence ID" value="GMN58022.1"/>
    <property type="molecule type" value="Genomic_DNA"/>
</dbReference>
<dbReference type="Proteomes" id="UP001187192">
    <property type="component" value="Unassembled WGS sequence"/>
</dbReference>
<dbReference type="AlphaFoldDB" id="A0AA88DMF2"/>
<evidence type="ECO:0000313" key="1">
    <source>
        <dbReference type="EMBL" id="GMN58022.1"/>
    </source>
</evidence>